<gene>
    <name evidence="1" type="ORF">ILYODFUR_020442</name>
</gene>
<proteinExistence type="predicted"/>
<sequence length="101" mass="11149">MCRFVQSNQSEKDINLRNIQEAHGNSGGAAEIHRAALGENPSVRLSWFSVLSLLLHHTIPTGTNLRLTVYQCITRLHLSNLQPHLPLCPGEGPEDQGKGKE</sequence>
<comment type="caution">
    <text evidence="1">The sequence shown here is derived from an EMBL/GenBank/DDBJ whole genome shotgun (WGS) entry which is preliminary data.</text>
</comment>
<protein>
    <submittedName>
        <fullName evidence="1">Uncharacterized protein</fullName>
    </submittedName>
</protein>
<dbReference type="Proteomes" id="UP001482620">
    <property type="component" value="Unassembled WGS sequence"/>
</dbReference>
<reference evidence="1 2" key="1">
    <citation type="submission" date="2021-06" db="EMBL/GenBank/DDBJ databases">
        <authorList>
            <person name="Palmer J.M."/>
        </authorList>
    </citation>
    <scope>NUCLEOTIDE SEQUENCE [LARGE SCALE GENOMIC DNA]</scope>
    <source>
        <strain evidence="2">if_2019</strain>
        <tissue evidence="1">Muscle</tissue>
    </source>
</reference>
<keyword evidence="2" id="KW-1185">Reference proteome</keyword>
<name>A0ABV0T0X3_9TELE</name>
<evidence type="ECO:0000313" key="1">
    <source>
        <dbReference type="EMBL" id="MEQ2225741.1"/>
    </source>
</evidence>
<dbReference type="EMBL" id="JAHRIQ010013694">
    <property type="protein sequence ID" value="MEQ2225741.1"/>
    <property type="molecule type" value="Genomic_DNA"/>
</dbReference>
<organism evidence="1 2">
    <name type="scientific">Ilyodon furcidens</name>
    <name type="common">goldbreast splitfin</name>
    <dbReference type="NCBI Taxonomy" id="33524"/>
    <lineage>
        <taxon>Eukaryota</taxon>
        <taxon>Metazoa</taxon>
        <taxon>Chordata</taxon>
        <taxon>Craniata</taxon>
        <taxon>Vertebrata</taxon>
        <taxon>Euteleostomi</taxon>
        <taxon>Actinopterygii</taxon>
        <taxon>Neopterygii</taxon>
        <taxon>Teleostei</taxon>
        <taxon>Neoteleostei</taxon>
        <taxon>Acanthomorphata</taxon>
        <taxon>Ovalentaria</taxon>
        <taxon>Atherinomorphae</taxon>
        <taxon>Cyprinodontiformes</taxon>
        <taxon>Goodeidae</taxon>
        <taxon>Ilyodon</taxon>
    </lineage>
</organism>
<accession>A0ABV0T0X3</accession>
<evidence type="ECO:0000313" key="2">
    <source>
        <dbReference type="Proteomes" id="UP001482620"/>
    </source>
</evidence>